<dbReference type="Proteomes" id="UP000823896">
    <property type="component" value="Unassembled WGS sequence"/>
</dbReference>
<comment type="catalytic activity">
    <reaction evidence="7 8">
        <text>cytidine(34) in tRNA(Ile2) + L-lysine + ATP = lysidine(34) in tRNA(Ile2) + AMP + diphosphate + H(+)</text>
        <dbReference type="Rhea" id="RHEA:43744"/>
        <dbReference type="Rhea" id="RHEA-COMP:10625"/>
        <dbReference type="Rhea" id="RHEA-COMP:10670"/>
        <dbReference type="ChEBI" id="CHEBI:15378"/>
        <dbReference type="ChEBI" id="CHEBI:30616"/>
        <dbReference type="ChEBI" id="CHEBI:32551"/>
        <dbReference type="ChEBI" id="CHEBI:33019"/>
        <dbReference type="ChEBI" id="CHEBI:82748"/>
        <dbReference type="ChEBI" id="CHEBI:83665"/>
        <dbReference type="ChEBI" id="CHEBI:456215"/>
        <dbReference type="EC" id="6.3.4.19"/>
    </reaction>
</comment>
<evidence type="ECO:0000259" key="9">
    <source>
        <dbReference type="SMART" id="SM00977"/>
    </source>
</evidence>
<evidence type="ECO:0000256" key="1">
    <source>
        <dbReference type="ARBA" id="ARBA00004496"/>
    </source>
</evidence>
<dbReference type="GO" id="GO:0005524">
    <property type="term" value="F:ATP binding"/>
    <property type="evidence" value="ECO:0007669"/>
    <property type="project" value="UniProtKB-UniRule"/>
</dbReference>
<dbReference type="InterPro" id="IPR011063">
    <property type="entry name" value="TilS/TtcA_N"/>
</dbReference>
<dbReference type="EC" id="6.3.4.19" evidence="8"/>
<dbReference type="Pfam" id="PF11734">
    <property type="entry name" value="TilS_C"/>
    <property type="match status" value="1"/>
</dbReference>
<dbReference type="InterPro" id="IPR014729">
    <property type="entry name" value="Rossmann-like_a/b/a_fold"/>
</dbReference>
<dbReference type="SUPFAM" id="SSF56037">
    <property type="entry name" value="PheT/TilS domain"/>
    <property type="match status" value="1"/>
</dbReference>
<dbReference type="InterPro" id="IPR012795">
    <property type="entry name" value="tRNA_Ile_lys_synt_N"/>
</dbReference>
<dbReference type="InterPro" id="IPR012094">
    <property type="entry name" value="tRNA_Ile_lys_synt"/>
</dbReference>
<organism evidence="10 11">
    <name type="scientific">Candidatus Merdibacter merdavium</name>
    <dbReference type="NCBI Taxonomy" id="2838692"/>
    <lineage>
        <taxon>Bacteria</taxon>
        <taxon>Bacillati</taxon>
        <taxon>Bacillota</taxon>
        <taxon>Erysipelotrichia</taxon>
        <taxon>Erysipelotrichales</taxon>
        <taxon>Erysipelotrichaceae</taxon>
        <taxon>Merdibacter</taxon>
    </lineage>
</organism>
<evidence type="ECO:0000256" key="4">
    <source>
        <dbReference type="ARBA" id="ARBA00022694"/>
    </source>
</evidence>
<accession>A0A9D2SVB6</accession>
<comment type="domain">
    <text evidence="8">The N-terminal region contains the highly conserved SGGXDS motif, predicted to be a P-loop motif involved in ATP binding.</text>
</comment>
<comment type="caution">
    <text evidence="10">The sequence shown here is derived from an EMBL/GenBank/DDBJ whole genome shotgun (WGS) entry which is preliminary data.</text>
</comment>
<dbReference type="PANTHER" id="PTHR43033">
    <property type="entry name" value="TRNA(ILE)-LYSIDINE SYNTHASE-RELATED"/>
    <property type="match status" value="1"/>
</dbReference>
<dbReference type="NCBIfam" id="TIGR02433">
    <property type="entry name" value="lysidine_TilS_C"/>
    <property type="match status" value="1"/>
</dbReference>
<evidence type="ECO:0000256" key="5">
    <source>
        <dbReference type="ARBA" id="ARBA00022741"/>
    </source>
</evidence>
<protein>
    <recommendedName>
        <fullName evidence="8">tRNA(Ile)-lysidine synthase</fullName>
        <ecNumber evidence="8">6.3.4.19</ecNumber>
    </recommendedName>
    <alternativeName>
        <fullName evidence="8">tRNA(Ile)-2-lysyl-cytidine synthase</fullName>
    </alternativeName>
    <alternativeName>
        <fullName evidence="8">tRNA(Ile)-lysidine synthetase</fullName>
    </alternativeName>
</protein>
<reference evidence="10" key="2">
    <citation type="submission" date="2021-04" db="EMBL/GenBank/DDBJ databases">
        <authorList>
            <person name="Gilroy R."/>
        </authorList>
    </citation>
    <scope>NUCLEOTIDE SEQUENCE</scope>
    <source>
        <strain evidence="10">CHK187-11901</strain>
    </source>
</reference>
<dbReference type="HAMAP" id="MF_01161">
    <property type="entry name" value="tRNA_Ile_lys_synt"/>
    <property type="match status" value="1"/>
</dbReference>
<dbReference type="NCBIfam" id="TIGR02432">
    <property type="entry name" value="lysidine_TilS_N"/>
    <property type="match status" value="1"/>
</dbReference>
<feature type="binding site" evidence="8">
    <location>
        <begin position="17"/>
        <end position="22"/>
    </location>
    <ligand>
        <name>ATP</name>
        <dbReference type="ChEBI" id="CHEBI:30616"/>
    </ligand>
</feature>
<dbReference type="EMBL" id="DWWM01000052">
    <property type="protein sequence ID" value="HJC37078.1"/>
    <property type="molecule type" value="Genomic_DNA"/>
</dbReference>
<evidence type="ECO:0000256" key="6">
    <source>
        <dbReference type="ARBA" id="ARBA00022840"/>
    </source>
</evidence>
<dbReference type="CDD" id="cd01992">
    <property type="entry name" value="TilS_N"/>
    <property type="match status" value="1"/>
</dbReference>
<evidence type="ECO:0000313" key="10">
    <source>
        <dbReference type="EMBL" id="HJC37078.1"/>
    </source>
</evidence>
<gene>
    <name evidence="8 10" type="primary">tilS</name>
    <name evidence="10" type="ORF">H9702_08130</name>
</gene>
<dbReference type="GO" id="GO:0006400">
    <property type="term" value="P:tRNA modification"/>
    <property type="evidence" value="ECO:0007669"/>
    <property type="project" value="UniProtKB-UniRule"/>
</dbReference>
<comment type="function">
    <text evidence="8">Ligates lysine onto the cytidine present at position 34 of the AUA codon-specific tRNA(Ile) that contains the anticodon CAU, in an ATP-dependent manner. Cytidine is converted to lysidine, thus changing the amino acid specificity of the tRNA from methionine to isoleucine.</text>
</comment>
<dbReference type="Gene3D" id="3.40.50.620">
    <property type="entry name" value="HUPs"/>
    <property type="match status" value="1"/>
</dbReference>
<evidence type="ECO:0000256" key="8">
    <source>
        <dbReference type="HAMAP-Rule" id="MF_01161"/>
    </source>
</evidence>
<keyword evidence="4 8" id="KW-0819">tRNA processing</keyword>
<keyword evidence="3 8" id="KW-0436">Ligase</keyword>
<dbReference type="GO" id="GO:0005737">
    <property type="term" value="C:cytoplasm"/>
    <property type="evidence" value="ECO:0007669"/>
    <property type="project" value="UniProtKB-SubCell"/>
</dbReference>
<comment type="similarity">
    <text evidence="8">Belongs to the tRNA(Ile)-lysidine synthase family.</text>
</comment>
<evidence type="ECO:0000256" key="7">
    <source>
        <dbReference type="ARBA" id="ARBA00048539"/>
    </source>
</evidence>
<keyword evidence="5 8" id="KW-0547">Nucleotide-binding</keyword>
<dbReference type="PANTHER" id="PTHR43033:SF1">
    <property type="entry name" value="TRNA(ILE)-LYSIDINE SYNTHASE-RELATED"/>
    <property type="match status" value="1"/>
</dbReference>
<dbReference type="Pfam" id="PF01171">
    <property type="entry name" value="ATP_bind_3"/>
    <property type="match status" value="1"/>
</dbReference>
<feature type="domain" description="Lysidine-tRNA(Ile) synthetase C-terminal" evidence="9">
    <location>
        <begin position="337"/>
        <end position="403"/>
    </location>
</feature>
<dbReference type="SUPFAM" id="SSF52402">
    <property type="entry name" value="Adenine nucleotide alpha hydrolases-like"/>
    <property type="match status" value="1"/>
</dbReference>
<proteinExistence type="inferred from homology"/>
<evidence type="ECO:0000256" key="3">
    <source>
        <dbReference type="ARBA" id="ARBA00022598"/>
    </source>
</evidence>
<dbReference type="InterPro" id="IPR012796">
    <property type="entry name" value="Lysidine-tRNA-synth_C"/>
</dbReference>
<keyword evidence="2 8" id="KW-0963">Cytoplasm</keyword>
<sequence length="407" mass="46769">MEKMEQLKKGVWLAAVSGGADSMAMLDICRSSGIRLHAAHVNYHKRESAMRDQRLCEAYCHIHGIPFHCLRAENRAGKNFQAEARRERYAFFASLCQRYSLSGVLVAHQQDDVLETYVMQKQRGSVPQHYGLQADTVLHGVRVIRPLLDHTRAQLRAYCLSAGIAFGDDESNAADDYQRNRVRHHLIAPLDAAQRSRLLEQISVDNAQLQARRERAAQFLRTWDHEIGPLLAQDDPGWLLQQWILERCQIALSAAALQDLCRQLHSGRPQWSRRLDQEWQLNREYTRLSVARIETCGYCYVYDSVQALYGASTPYFHFASSGRVIEGVTLTADDFPLRVRNVREGDLIRLRIGRKRIHRWFIDRHIPMAQRKAWPVMENARGDVIFVPQIGCDIAHFSANPTVFMLQ</sequence>
<reference evidence="10" key="1">
    <citation type="journal article" date="2021" name="PeerJ">
        <title>Extensive microbial diversity within the chicken gut microbiome revealed by metagenomics and culture.</title>
        <authorList>
            <person name="Gilroy R."/>
            <person name="Ravi A."/>
            <person name="Getino M."/>
            <person name="Pursley I."/>
            <person name="Horton D.L."/>
            <person name="Alikhan N.F."/>
            <person name="Baker D."/>
            <person name="Gharbi K."/>
            <person name="Hall N."/>
            <person name="Watson M."/>
            <person name="Adriaenssens E.M."/>
            <person name="Foster-Nyarko E."/>
            <person name="Jarju S."/>
            <person name="Secka A."/>
            <person name="Antonio M."/>
            <person name="Oren A."/>
            <person name="Chaudhuri R.R."/>
            <person name="La Ragione R."/>
            <person name="Hildebrand F."/>
            <person name="Pallen M.J."/>
        </authorList>
    </citation>
    <scope>NUCLEOTIDE SEQUENCE</scope>
    <source>
        <strain evidence="10">CHK187-11901</strain>
    </source>
</reference>
<dbReference type="AlphaFoldDB" id="A0A9D2SVB6"/>
<keyword evidence="6 8" id="KW-0067">ATP-binding</keyword>
<name>A0A9D2SVB6_9FIRM</name>
<evidence type="ECO:0000313" key="11">
    <source>
        <dbReference type="Proteomes" id="UP000823896"/>
    </source>
</evidence>
<dbReference type="GO" id="GO:0032267">
    <property type="term" value="F:tRNA(Ile)-lysidine synthase activity"/>
    <property type="evidence" value="ECO:0007669"/>
    <property type="project" value="UniProtKB-EC"/>
</dbReference>
<comment type="subcellular location">
    <subcellularLocation>
        <location evidence="1 8">Cytoplasm</location>
    </subcellularLocation>
</comment>
<dbReference type="SMART" id="SM00977">
    <property type="entry name" value="TilS_C"/>
    <property type="match status" value="1"/>
</dbReference>
<evidence type="ECO:0000256" key="2">
    <source>
        <dbReference type="ARBA" id="ARBA00022490"/>
    </source>
</evidence>